<accession>F3L3Z3</accession>
<dbReference type="Proteomes" id="UP000005615">
    <property type="component" value="Unassembled WGS sequence"/>
</dbReference>
<proteinExistence type="predicted"/>
<evidence type="ECO:0000313" key="1">
    <source>
        <dbReference type="EMBL" id="EGG28942.1"/>
    </source>
</evidence>
<organism evidence="1 2">
    <name type="scientific">Aequoribacter fuscus</name>
    <dbReference type="NCBI Taxonomy" id="2518989"/>
    <lineage>
        <taxon>Bacteria</taxon>
        <taxon>Pseudomonadati</taxon>
        <taxon>Pseudomonadota</taxon>
        <taxon>Gammaproteobacteria</taxon>
        <taxon>Cellvibrionales</taxon>
        <taxon>Halieaceae</taxon>
        <taxon>Aequoribacter</taxon>
    </lineage>
</organism>
<reference evidence="1 2" key="1">
    <citation type="journal article" date="2011" name="J. Bacteriol.">
        <title>Genome sequence of strain IMCC3088, a proteorhodopsin-containing marine bacterium belonging to the OM60/NOR5 clade.</title>
        <authorList>
            <person name="Jang Y."/>
            <person name="Oh H.M."/>
            <person name="Kang I."/>
            <person name="Lee K."/>
            <person name="Yang S.J."/>
            <person name="Cho J.C."/>
        </authorList>
    </citation>
    <scope>NUCLEOTIDE SEQUENCE [LARGE SCALE GENOMIC DNA]</scope>
    <source>
        <strain evidence="1 2">IMCC3088</strain>
    </source>
</reference>
<comment type="caution">
    <text evidence="1">The sequence shown here is derived from an EMBL/GenBank/DDBJ whole genome shotgun (WGS) entry which is preliminary data.</text>
</comment>
<dbReference type="EMBL" id="AEIG01000071">
    <property type="protein sequence ID" value="EGG28942.1"/>
    <property type="molecule type" value="Genomic_DNA"/>
</dbReference>
<keyword evidence="2" id="KW-1185">Reference proteome</keyword>
<sequence>MDAAGKFSTISGCGSGVSDFGGVAAQAESRTHPMPILINLNTLLQWFVPRVYTDFTALPNYSGRM</sequence>
<dbReference type="AlphaFoldDB" id="F3L3Z3"/>
<gene>
    <name evidence="1" type="ORF">IMCC3088_2374</name>
</gene>
<name>F3L3Z3_9GAMM</name>
<evidence type="ECO:0000313" key="2">
    <source>
        <dbReference type="Proteomes" id="UP000005615"/>
    </source>
</evidence>
<protein>
    <submittedName>
        <fullName evidence="1">Uncharacterized protein</fullName>
    </submittedName>
</protein>